<comment type="function">
    <text evidence="4 7">Involved in protein N-glycosylation. Essential for the second step of the dolichol-linked oligosaccharide pathway.</text>
</comment>
<dbReference type="Gene3D" id="3.40.50.2000">
    <property type="entry name" value="Glycogen Phosphorylase B"/>
    <property type="match status" value="1"/>
</dbReference>
<proteinExistence type="inferred from homology"/>
<evidence type="ECO:0000256" key="1">
    <source>
        <dbReference type="ARBA" id="ARBA00011198"/>
    </source>
</evidence>
<dbReference type="EMBL" id="JANBPY010001284">
    <property type="protein sequence ID" value="KAJ1960710.1"/>
    <property type="molecule type" value="Genomic_DNA"/>
</dbReference>
<dbReference type="InterPro" id="IPR052474">
    <property type="entry name" value="UDP-GlcNAc_transferase"/>
</dbReference>
<evidence type="ECO:0000256" key="5">
    <source>
        <dbReference type="ARBA" id="ARBA00032061"/>
    </source>
</evidence>
<organism evidence="9 10">
    <name type="scientific">Dispira parvispora</name>
    <dbReference type="NCBI Taxonomy" id="1520584"/>
    <lineage>
        <taxon>Eukaryota</taxon>
        <taxon>Fungi</taxon>
        <taxon>Fungi incertae sedis</taxon>
        <taxon>Zoopagomycota</taxon>
        <taxon>Kickxellomycotina</taxon>
        <taxon>Dimargaritomycetes</taxon>
        <taxon>Dimargaritales</taxon>
        <taxon>Dimargaritaceae</taxon>
        <taxon>Dispira</taxon>
    </lineage>
</organism>
<name>A0A9W8E0Z2_9FUNG</name>
<evidence type="ECO:0000256" key="2">
    <source>
        <dbReference type="ARBA" id="ARBA00012614"/>
    </source>
</evidence>
<dbReference type="SUPFAM" id="SSF53756">
    <property type="entry name" value="UDP-Glycosyltransferase/glycogen phosphorylase"/>
    <property type="match status" value="1"/>
</dbReference>
<keyword evidence="7" id="KW-0256">Endoplasmic reticulum</keyword>
<dbReference type="Proteomes" id="UP001150925">
    <property type="component" value="Unassembled WGS sequence"/>
</dbReference>
<dbReference type="OrthoDB" id="20273at2759"/>
<comment type="subunit">
    <text evidence="1 7">Heterodimer with ALG14 to form a functional enzyme.</text>
</comment>
<evidence type="ECO:0000259" key="8">
    <source>
        <dbReference type="Pfam" id="PF04101"/>
    </source>
</evidence>
<comment type="subcellular location">
    <subcellularLocation>
        <location evidence="7">Endoplasmic reticulum</location>
    </subcellularLocation>
</comment>
<gene>
    <name evidence="7 9" type="primary">ALG13</name>
    <name evidence="9" type="ORF">IWQ62_004123</name>
</gene>
<dbReference type="Pfam" id="PF04101">
    <property type="entry name" value="Glyco_tran_28_C"/>
    <property type="match status" value="1"/>
</dbReference>
<dbReference type="PANTHER" id="PTHR47043">
    <property type="entry name" value="UDP-N-ACETYLGLUCOSAMINE TRANSFERASE SUBUNIT ALG13"/>
    <property type="match status" value="1"/>
</dbReference>
<feature type="domain" description="Glycosyl transferase family 28 C-terminal" evidence="8">
    <location>
        <begin position="5"/>
        <end position="150"/>
    </location>
</feature>
<dbReference type="AlphaFoldDB" id="A0A9W8E0Z2"/>
<evidence type="ECO:0000313" key="10">
    <source>
        <dbReference type="Proteomes" id="UP001150925"/>
    </source>
</evidence>
<accession>A0A9W8E0Z2</accession>
<reference evidence="9" key="1">
    <citation type="submission" date="2022-07" db="EMBL/GenBank/DDBJ databases">
        <title>Phylogenomic reconstructions and comparative analyses of Kickxellomycotina fungi.</title>
        <authorList>
            <person name="Reynolds N.K."/>
            <person name="Stajich J.E."/>
            <person name="Barry K."/>
            <person name="Grigoriev I.V."/>
            <person name="Crous P."/>
            <person name="Smith M.E."/>
        </authorList>
    </citation>
    <scope>NUCLEOTIDE SEQUENCE</scope>
    <source>
        <strain evidence="9">RSA 1196</strain>
    </source>
</reference>
<keyword evidence="7 9" id="KW-0808">Transferase</keyword>
<evidence type="ECO:0000256" key="6">
    <source>
        <dbReference type="ARBA" id="ARBA00048184"/>
    </source>
</evidence>
<evidence type="ECO:0000256" key="4">
    <source>
        <dbReference type="ARBA" id="ARBA00024804"/>
    </source>
</evidence>
<dbReference type="GO" id="GO:0043541">
    <property type="term" value="C:UDP-N-acetylglucosamine transferase complex"/>
    <property type="evidence" value="ECO:0007669"/>
    <property type="project" value="TreeGrafter"/>
</dbReference>
<keyword evidence="10" id="KW-1185">Reference proteome</keyword>
<evidence type="ECO:0000256" key="7">
    <source>
        <dbReference type="RuleBase" id="RU362128"/>
    </source>
</evidence>
<dbReference type="InterPro" id="IPR007235">
    <property type="entry name" value="Glyco_trans_28_C"/>
</dbReference>
<sequence>MTGRVFVTVGTTGFDDLVGEFTSPAVQHELVRQGYSDLVVQYGTSQAMFDTLLPAQGLKVRGYSYKADIASDVQEADLVISHAGSGSILECLELGKPLVAVVNTRLMDNHQQELAEALAERNHLVATTPDSLLRTLQERKYRSLKPFPPSDPTVFARLLDSC</sequence>
<evidence type="ECO:0000256" key="3">
    <source>
        <dbReference type="ARBA" id="ARBA00017468"/>
    </source>
</evidence>
<dbReference type="EC" id="2.4.1.141" evidence="2 7"/>
<comment type="catalytic activity">
    <reaction evidence="6">
        <text>an N-acetyl-alpha-D-glucosaminyl-diphospho-di-trans,poly-cis-dolichol + UDP-N-acetyl-alpha-D-glucosamine = an N,N'-diacetylchitobiosyl-diphospho-di-trans,poly-cis-dolichol + UDP + H(+)</text>
        <dbReference type="Rhea" id="RHEA:23380"/>
        <dbReference type="Rhea" id="RHEA-COMP:19507"/>
        <dbReference type="Rhea" id="RHEA-COMP:19510"/>
        <dbReference type="ChEBI" id="CHEBI:15378"/>
        <dbReference type="ChEBI" id="CHEBI:57269"/>
        <dbReference type="ChEBI" id="CHEBI:57705"/>
        <dbReference type="ChEBI" id="CHEBI:58223"/>
        <dbReference type="ChEBI" id="CHEBI:58427"/>
        <dbReference type="EC" id="2.4.1.141"/>
    </reaction>
</comment>
<protein>
    <recommendedName>
        <fullName evidence="3 7">UDP-N-acetylglucosamine transferase subunit ALG13</fullName>
        <ecNumber evidence="2 7">2.4.1.141</ecNumber>
    </recommendedName>
    <alternativeName>
        <fullName evidence="5 7">Asparagine-linked glycosylation protein 13</fullName>
    </alternativeName>
</protein>
<dbReference type="PANTHER" id="PTHR47043:SF1">
    <property type="entry name" value="UDP-N-ACETYLGLUCOSAMINE TRANSFERASE SUBUNIT ALG13"/>
    <property type="match status" value="1"/>
</dbReference>
<keyword evidence="7 9" id="KW-0328">Glycosyltransferase</keyword>
<evidence type="ECO:0000313" key="9">
    <source>
        <dbReference type="EMBL" id="KAJ1960710.1"/>
    </source>
</evidence>
<comment type="caution">
    <text evidence="9">The sequence shown here is derived from an EMBL/GenBank/DDBJ whole genome shotgun (WGS) entry which is preliminary data.</text>
</comment>
<dbReference type="GO" id="GO:0006488">
    <property type="term" value="P:dolichol-linked oligosaccharide biosynthetic process"/>
    <property type="evidence" value="ECO:0007669"/>
    <property type="project" value="TreeGrafter"/>
</dbReference>
<dbReference type="GO" id="GO:0004577">
    <property type="term" value="F:N-acetylglucosaminyldiphosphodolichol N-acetylglucosaminyltransferase activity"/>
    <property type="evidence" value="ECO:0007669"/>
    <property type="project" value="UniProtKB-EC"/>
</dbReference>
<comment type="similarity">
    <text evidence="7">Belongs to the glycosyltransferase 28 family.</text>
</comment>